<dbReference type="PANTHER" id="PTHR22767:SF2">
    <property type="entry name" value="N(ALPHA)-ACETYLTRANSFERASE 15_16, ISOFORM A"/>
    <property type="match status" value="1"/>
</dbReference>
<keyword evidence="1" id="KW-0677">Repeat</keyword>
<gene>
    <name evidence="5" type="ORF">HETIRDRAFT_156920</name>
</gene>
<feature type="region of interest" description="Disordered" evidence="4">
    <location>
        <begin position="624"/>
        <end position="644"/>
    </location>
</feature>
<dbReference type="AlphaFoldDB" id="W4JQK1"/>
<evidence type="ECO:0000313" key="6">
    <source>
        <dbReference type="Proteomes" id="UP000030671"/>
    </source>
</evidence>
<name>W4JQK1_HETIT</name>
<dbReference type="Gene3D" id="1.25.40.1010">
    <property type="match status" value="1"/>
</dbReference>
<dbReference type="PROSITE" id="PS50005">
    <property type="entry name" value="TPR"/>
    <property type="match status" value="1"/>
</dbReference>
<dbReference type="KEGG" id="hir:HETIRDRAFT_156920"/>
<dbReference type="GO" id="GO:0031415">
    <property type="term" value="C:NatA complex"/>
    <property type="evidence" value="ECO:0007669"/>
    <property type="project" value="TreeGrafter"/>
</dbReference>
<dbReference type="STRING" id="747525.W4JQK1"/>
<dbReference type="eggNOG" id="KOG1156">
    <property type="taxonomic scope" value="Eukaryota"/>
</dbReference>
<dbReference type="Pfam" id="PF12569">
    <property type="entry name" value="NatA_aux_su"/>
    <property type="match status" value="1"/>
</dbReference>
<dbReference type="SUPFAM" id="SSF48452">
    <property type="entry name" value="TPR-like"/>
    <property type="match status" value="2"/>
</dbReference>
<dbReference type="EMBL" id="KI925465">
    <property type="protein sequence ID" value="ETW75832.1"/>
    <property type="molecule type" value="Genomic_DNA"/>
</dbReference>
<accession>W4JQK1</accession>
<dbReference type="GeneID" id="20667675"/>
<keyword evidence="6" id="KW-1185">Reference proteome</keyword>
<reference evidence="5 6" key="1">
    <citation type="journal article" date="2012" name="New Phytol.">
        <title>Insight into trade-off between wood decay and parasitism from the genome of a fungal forest pathogen.</title>
        <authorList>
            <person name="Olson A."/>
            <person name="Aerts A."/>
            <person name="Asiegbu F."/>
            <person name="Belbahri L."/>
            <person name="Bouzid O."/>
            <person name="Broberg A."/>
            <person name="Canback B."/>
            <person name="Coutinho P.M."/>
            <person name="Cullen D."/>
            <person name="Dalman K."/>
            <person name="Deflorio G."/>
            <person name="van Diepen L.T."/>
            <person name="Dunand C."/>
            <person name="Duplessis S."/>
            <person name="Durling M."/>
            <person name="Gonthier P."/>
            <person name="Grimwood J."/>
            <person name="Fossdal C.G."/>
            <person name="Hansson D."/>
            <person name="Henrissat B."/>
            <person name="Hietala A."/>
            <person name="Himmelstrand K."/>
            <person name="Hoffmeister D."/>
            <person name="Hogberg N."/>
            <person name="James T.Y."/>
            <person name="Karlsson M."/>
            <person name="Kohler A."/>
            <person name="Kues U."/>
            <person name="Lee Y.H."/>
            <person name="Lin Y.C."/>
            <person name="Lind M."/>
            <person name="Lindquist E."/>
            <person name="Lombard V."/>
            <person name="Lucas S."/>
            <person name="Lunden K."/>
            <person name="Morin E."/>
            <person name="Murat C."/>
            <person name="Park J."/>
            <person name="Raffaello T."/>
            <person name="Rouze P."/>
            <person name="Salamov A."/>
            <person name="Schmutz J."/>
            <person name="Solheim H."/>
            <person name="Stahlberg J."/>
            <person name="Velez H."/>
            <person name="de Vries R.P."/>
            <person name="Wiebenga A."/>
            <person name="Woodward S."/>
            <person name="Yakovlev I."/>
            <person name="Garbelotto M."/>
            <person name="Martin F."/>
            <person name="Grigoriev I.V."/>
            <person name="Stenlid J."/>
        </authorList>
    </citation>
    <scope>NUCLEOTIDE SEQUENCE [LARGE SCALE GENOMIC DNA]</scope>
    <source>
        <strain evidence="5 6">TC 32-1</strain>
    </source>
</reference>
<protein>
    <submittedName>
        <fullName evidence="5">Uncharacterized protein</fullName>
    </submittedName>
</protein>
<evidence type="ECO:0000256" key="3">
    <source>
        <dbReference type="PROSITE-ProRule" id="PRU00339"/>
    </source>
</evidence>
<feature type="compositionally biased region" description="Basic and acidic residues" evidence="4">
    <location>
        <begin position="633"/>
        <end position="644"/>
    </location>
</feature>
<evidence type="ECO:0000256" key="4">
    <source>
        <dbReference type="SAM" id="MobiDB-lite"/>
    </source>
</evidence>
<dbReference type="FunFam" id="1.25.40.1040:FF:000003">
    <property type="entry name" value="N-terminal acetyltransferase A, auxiliary subunit"/>
    <property type="match status" value="1"/>
</dbReference>
<dbReference type="InterPro" id="IPR021183">
    <property type="entry name" value="NatA_aux_su"/>
</dbReference>
<proteinExistence type="predicted"/>
<dbReference type="Pfam" id="PF13181">
    <property type="entry name" value="TPR_8"/>
    <property type="match status" value="1"/>
</dbReference>
<dbReference type="InParanoid" id="W4JQK1"/>
<dbReference type="Proteomes" id="UP000030671">
    <property type="component" value="Unassembled WGS sequence"/>
</dbReference>
<dbReference type="HOGENOM" id="CLU_006686_1_0_1"/>
<dbReference type="RefSeq" id="XP_009552081.1">
    <property type="nucleotide sequence ID" value="XM_009553786.1"/>
</dbReference>
<dbReference type="PANTHER" id="PTHR22767">
    <property type="entry name" value="N-TERMINAL ACETYLTRANSFERASE-RELATED"/>
    <property type="match status" value="1"/>
</dbReference>
<organism evidence="5 6">
    <name type="scientific">Heterobasidion irregulare (strain TC 32-1)</name>
    <dbReference type="NCBI Taxonomy" id="747525"/>
    <lineage>
        <taxon>Eukaryota</taxon>
        <taxon>Fungi</taxon>
        <taxon>Dikarya</taxon>
        <taxon>Basidiomycota</taxon>
        <taxon>Agaricomycotina</taxon>
        <taxon>Agaricomycetes</taxon>
        <taxon>Russulales</taxon>
        <taxon>Bondarzewiaceae</taxon>
        <taxon>Heterobasidion</taxon>
        <taxon>Heterobasidion annosum species complex</taxon>
    </lineage>
</organism>
<dbReference type="InterPro" id="IPR011990">
    <property type="entry name" value="TPR-like_helical_dom_sf"/>
</dbReference>
<evidence type="ECO:0000256" key="1">
    <source>
        <dbReference type="ARBA" id="ARBA00022737"/>
    </source>
</evidence>
<dbReference type="InterPro" id="IPR019734">
    <property type="entry name" value="TPR_rpt"/>
</dbReference>
<sequence>MPPSTLPVPAKRALPPKESTLFRELLTLYETRQLKKALKTADQILKKYPEHGETLCMKGLVQTHLGKRDEGLEAVKKGVRLDLTSHIVWHVFGLIQKGEKNYEEALKSYTQALRFDKENMNILRDAAHLQTQLRHFDALIDTRHLLLKLRPNMRQNWISLAVAYTLNRNFSEAKKVLEMYEQSLKNIPDYDFEHSELLLFHVRVLEELGEWSEALSILDPNAKDRTIVDRVAIMETRARLLSKLGSQDAAEQAWRDLIQHNPDNYDHYRGLLLNKGVDLTSNRTEALQILQDISDLIPLADTPKRLALTASEGDEFRTLARAYILRGLKKGVPSLFADIKSLYRDTQKQTIIEELVEGFRETQEKGDSLNGEPLPDPSSSATAPADPEEPTTYLWTLYFLAQHHSSLGSHSRALDLLDLALEHTPTLPELHLFKGRVLKRLGDPYGATAWVDSARLLDGQDRFLNTKSAKYRLRAGLIEEANNMLGMFTKKDAPSPGADLEDMQSLLYLIEEGDAHRRSGKLHLALKKYHAVQKVFDEIEDDQFDFHGYSLRKFTLNIYLNLLSWEDKVHAHPGYVSSAISASRIYVRVYDDPTVAKNCVATDTLNAKKKAKAKAKKAAQKIQETQKAATSATEDKGLEIGSAKDDDPDGIRLLTDREPLERAWKLLNPLTTAAKDNIDVWIQVYDVAVRRGKYLQAVRALNTAKALDAENPQLHVRLIHFQKTHSSLSTPLPDPVGALVSEALSSLLPTEVSSEAFNSNYLQLHPANPHAILASAEVLRILDNPLEDVENTVFGALNPDVDLKVKSALDILAFLRELHSPRVEEFMLACDAKFELSTVFKSPAEQEALAKKCSADANNEVATDAEKEVAS</sequence>
<evidence type="ECO:0000313" key="5">
    <source>
        <dbReference type="EMBL" id="ETW75832.1"/>
    </source>
</evidence>
<evidence type="ECO:0000256" key="2">
    <source>
        <dbReference type="ARBA" id="ARBA00022803"/>
    </source>
</evidence>
<dbReference type="Gene3D" id="1.25.40.1040">
    <property type="match status" value="1"/>
</dbReference>
<dbReference type="PIRSF" id="PIRSF000422">
    <property type="entry name" value="N-terminal-AcTrfase-A_aux_su"/>
    <property type="match status" value="1"/>
</dbReference>
<dbReference type="FunCoup" id="W4JQK1">
    <property type="interactions" value="579"/>
</dbReference>
<feature type="region of interest" description="Disordered" evidence="4">
    <location>
        <begin position="362"/>
        <end position="387"/>
    </location>
</feature>
<keyword evidence="2 3" id="KW-0802">TPR repeat</keyword>
<feature type="repeat" description="TPR" evidence="3">
    <location>
        <begin position="86"/>
        <end position="119"/>
    </location>
</feature>
<dbReference type="OrthoDB" id="10263032at2759"/>
<dbReference type="SMART" id="SM00028">
    <property type="entry name" value="TPR"/>
    <property type="match status" value="9"/>
</dbReference>